<sequence length="45" mass="4986">MIANSQKEGESCGFYNLITADASKMKVMKTTSFILLKLIKTPSFV</sequence>
<reference evidence="1 2" key="1">
    <citation type="submission" date="2016-01" db="EMBL/GenBank/DDBJ databases">
        <title>Draft Genome Sequences of Seven Thermophilic Sporeformers Isolated from Foods.</title>
        <authorList>
            <person name="Berendsen E.M."/>
            <person name="Wells-Bennik M.H."/>
            <person name="Krawcyk A.O."/>
            <person name="De Jong A."/>
            <person name="Holsappel S."/>
            <person name="Eijlander R.T."/>
            <person name="Kuipers O.P."/>
        </authorList>
    </citation>
    <scope>NUCLEOTIDE SEQUENCE [LARGE SCALE GENOMIC DNA]</scope>
    <source>
        <strain evidence="1 2">B4110</strain>
    </source>
</reference>
<evidence type="ECO:0000313" key="2">
    <source>
        <dbReference type="Proteomes" id="UP000075324"/>
    </source>
</evidence>
<evidence type="ECO:0000313" key="1">
    <source>
        <dbReference type="EMBL" id="KYD30699.1"/>
    </source>
</evidence>
<proteinExistence type="predicted"/>
<dbReference type="Proteomes" id="UP000075324">
    <property type="component" value="Unassembled WGS sequence"/>
</dbReference>
<name>A0A150N1Y1_9BACL</name>
<organism evidence="1 2">
    <name type="scientific">Parageobacillus toebii</name>
    <dbReference type="NCBI Taxonomy" id="153151"/>
    <lineage>
        <taxon>Bacteria</taxon>
        <taxon>Bacillati</taxon>
        <taxon>Bacillota</taxon>
        <taxon>Bacilli</taxon>
        <taxon>Bacillales</taxon>
        <taxon>Anoxybacillaceae</taxon>
        <taxon>Parageobacillus</taxon>
    </lineage>
</organism>
<dbReference type="AlphaFoldDB" id="A0A150N1Y1"/>
<comment type="caution">
    <text evidence="1">The sequence shown here is derived from an EMBL/GenBank/DDBJ whole genome shotgun (WGS) entry which is preliminary data.</text>
</comment>
<accession>A0A150N1Y1</accession>
<gene>
    <name evidence="1" type="ORF">B4110_1482</name>
</gene>
<dbReference type="EMBL" id="LQYW01000046">
    <property type="protein sequence ID" value="KYD30699.1"/>
    <property type="molecule type" value="Genomic_DNA"/>
</dbReference>
<protein>
    <submittedName>
        <fullName evidence="1">Uncharacterized protein</fullName>
    </submittedName>
</protein>
<dbReference type="PATRIC" id="fig|153151.4.peg.2835"/>